<feature type="compositionally biased region" description="Gly residues" evidence="7">
    <location>
        <begin position="292"/>
        <end position="307"/>
    </location>
</feature>
<keyword evidence="6" id="KW-0175">Coiled coil</keyword>
<dbReference type="Proteomes" id="UP000016721">
    <property type="component" value="Unassembled WGS sequence"/>
</dbReference>
<evidence type="ECO:0000256" key="4">
    <source>
        <dbReference type="ARBA" id="ARBA00022801"/>
    </source>
</evidence>
<comment type="caution">
    <text evidence="10">The sequence shown here is derived from an EMBL/GenBank/DDBJ whole genome shotgun (WGS) entry which is preliminary data.</text>
</comment>
<keyword evidence="11" id="KW-1185">Reference proteome</keyword>
<dbReference type="eggNOG" id="COG3883">
    <property type="taxonomic scope" value="Bacteria"/>
</dbReference>
<keyword evidence="4" id="KW-0378">Hydrolase</keyword>
<feature type="domain" description="NlpC/P60" evidence="9">
    <location>
        <begin position="308"/>
        <end position="419"/>
    </location>
</feature>
<dbReference type="HOGENOM" id="CLU_034085_0_0_9"/>
<dbReference type="GO" id="GO:0006508">
    <property type="term" value="P:proteolysis"/>
    <property type="evidence" value="ECO:0007669"/>
    <property type="project" value="UniProtKB-KW"/>
</dbReference>
<dbReference type="Pfam" id="PF00877">
    <property type="entry name" value="NLPC_P60"/>
    <property type="match status" value="1"/>
</dbReference>
<sequence>MKKKVISVLIAMSLISGIGIQAWAEPITEQQQQEINEKSAKAQDAKSKYVELQNKVYELDAQIQPIAIAMNENDNKITTTNKEIDSTKENIEESKKDLEEQEEIFGARMRALYKAGGQASYIGLLLSANSLGDFISKAQAVGRIMSLDKQTIDDLKTKQQEYNDHIVTLKTKIQELENLNKDNKVKLEELNTKKAEQQVYLDQAKVEYDKIADDLVTTERKLYKPFETIINTPTSSIDDLNNAITTLRALRKSVKSTNVDSELVNLIEKAKSLVKQKQAATATPTQPQLSRGNGGNSGNSGSNGGGGNVSNSTLLSIAYSKLGAPYVWGATGPDVFDCSGFTQYVFRQVGISLSRTTYTQVKDGVAVSYSDLRVGDLVFSNPGHVGIYIGNGQIIHSPQTGDVVKISNIWSFYAARRVM</sequence>
<feature type="region of interest" description="Disordered" evidence="7">
    <location>
        <begin position="277"/>
        <end position="307"/>
    </location>
</feature>
<evidence type="ECO:0000256" key="3">
    <source>
        <dbReference type="ARBA" id="ARBA00022729"/>
    </source>
</evidence>
<dbReference type="InterPro" id="IPR057309">
    <property type="entry name" value="PcsB_CC"/>
</dbReference>
<keyword evidence="3 8" id="KW-0732">Signal</keyword>
<reference evidence="10 11" key="1">
    <citation type="journal article" date="2013" name="Genome Announc.">
        <title>Draft Genome Sequence of the Hydrogen- and Ethanol-Producing Bacterium Clostridium intestinale Strain URNW.</title>
        <authorList>
            <person name="Lal S."/>
            <person name="Ramachandran U."/>
            <person name="Zhang X."/>
            <person name="Sparling R."/>
            <person name="Levin D.B."/>
        </authorList>
    </citation>
    <scope>NUCLEOTIDE SEQUENCE [LARGE SCALE GENOMIC DNA]</scope>
    <source>
        <strain evidence="10 11">URNW</strain>
    </source>
</reference>
<dbReference type="SUPFAM" id="SSF54001">
    <property type="entry name" value="Cysteine proteinases"/>
    <property type="match status" value="1"/>
</dbReference>
<protein>
    <submittedName>
        <fullName evidence="10">NlpC/P60 family protein</fullName>
    </submittedName>
</protein>
<evidence type="ECO:0000256" key="7">
    <source>
        <dbReference type="SAM" id="MobiDB-lite"/>
    </source>
</evidence>
<evidence type="ECO:0000256" key="2">
    <source>
        <dbReference type="ARBA" id="ARBA00022670"/>
    </source>
</evidence>
<keyword evidence="5" id="KW-0788">Thiol protease</keyword>
<dbReference type="STRING" id="1294142.CINTURNW_0882"/>
<feature type="coiled-coil region" evidence="6">
    <location>
        <begin position="159"/>
        <end position="221"/>
    </location>
</feature>
<dbReference type="InterPro" id="IPR051794">
    <property type="entry name" value="PG_Endopeptidase_C40"/>
</dbReference>
<dbReference type="AlphaFoldDB" id="U2N8A8"/>
<accession>U2N8A8</accession>
<evidence type="ECO:0000256" key="8">
    <source>
        <dbReference type="SAM" id="SignalP"/>
    </source>
</evidence>
<dbReference type="Pfam" id="PF24568">
    <property type="entry name" value="CC_PcsB"/>
    <property type="match status" value="1"/>
</dbReference>
<proteinExistence type="inferred from homology"/>
<gene>
    <name evidence="10" type="ORF">CINTURNW_0882</name>
</gene>
<dbReference type="PANTHER" id="PTHR47359">
    <property type="entry name" value="PEPTIDOGLYCAN DL-ENDOPEPTIDASE CWLO"/>
    <property type="match status" value="1"/>
</dbReference>
<evidence type="ECO:0000313" key="11">
    <source>
        <dbReference type="Proteomes" id="UP000016721"/>
    </source>
</evidence>
<evidence type="ECO:0000313" key="10">
    <source>
        <dbReference type="EMBL" id="ERK31757.1"/>
    </source>
</evidence>
<dbReference type="InterPro" id="IPR038765">
    <property type="entry name" value="Papain-like_cys_pep_sf"/>
</dbReference>
<dbReference type="PATRIC" id="fig|1294142.3.peg.881"/>
<evidence type="ECO:0000259" key="9">
    <source>
        <dbReference type="PROSITE" id="PS51935"/>
    </source>
</evidence>
<feature type="compositionally biased region" description="Polar residues" evidence="7">
    <location>
        <begin position="278"/>
        <end position="289"/>
    </location>
</feature>
<evidence type="ECO:0000256" key="1">
    <source>
        <dbReference type="ARBA" id="ARBA00007074"/>
    </source>
</evidence>
<name>U2N8A8_9CLOT</name>
<dbReference type="Gene3D" id="6.10.250.3150">
    <property type="match status" value="1"/>
</dbReference>
<dbReference type="InterPro" id="IPR000064">
    <property type="entry name" value="NLP_P60_dom"/>
</dbReference>
<dbReference type="eggNOG" id="COG0791">
    <property type="taxonomic scope" value="Bacteria"/>
</dbReference>
<keyword evidence="2" id="KW-0645">Protease</keyword>
<feature type="coiled-coil region" evidence="6">
    <location>
        <begin position="28"/>
        <end position="104"/>
    </location>
</feature>
<dbReference type="Gene3D" id="3.90.1720.10">
    <property type="entry name" value="endopeptidase domain like (from Nostoc punctiforme)"/>
    <property type="match status" value="1"/>
</dbReference>
<organism evidence="10 11">
    <name type="scientific">Clostridium intestinale URNW</name>
    <dbReference type="NCBI Taxonomy" id="1294142"/>
    <lineage>
        <taxon>Bacteria</taxon>
        <taxon>Bacillati</taxon>
        <taxon>Bacillota</taxon>
        <taxon>Clostridia</taxon>
        <taxon>Eubacteriales</taxon>
        <taxon>Clostridiaceae</taxon>
        <taxon>Clostridium</taxon>
    </lineage>
</organism>
<feature type="chain" id="PRO_5004631615" evidence="8">
    <location>
        <begin position="25"/>
        <end position="419"/>
    </location>
</feature>
<dbReference type="EMBL" id="APJA01000009">
    <property type="protein sequence ID" value="ERK31757.1"/>
    <property type="molecule type" value="Genomic_DNA"/>
</dbReference>
<dbReference type="PANTHER" id="PTHR47359:SF3">
    <property type="entry name" value="NLP_P60 DOMAIN-CONTAINING PROTEIN-RELATED"/>
    <property type="match status" value="1"/>
</dbReference>
<evidence type="ECO:0000256" key="6">
    <source>
        <dbReference type="SAM" id="Coils"/>
    </source>
</evidence>
<evidence type="ECO:0000256" key="5">
    <source>
        <dbReference type="ARBA" id="ARBA00022807"/>
    </source>
</evidence>
<dbReference type="PROSITE" id="PS51935">
    <property type="entry name" value="NLPC_P60"/>
    <property type="match status" value="1"/>
</dbReference>
<dbReference type="GO" id="GO:0008234">
    <property type="term" value="F:cysteine-type peptidase activity"/>
    <property type="evidence" value="ECO:0007669"/>
    <property type="project" value="UniProtKB-KW"/>
</dbReference>
<comment type="similarity">
    <text evidence="1">Belongs to the peptidase C40 family.</text>
</comment>
<feature type="signal peptide" evidence="8">
    <location>
        <begin position="1"/>
        <end position="24"/>
    </location>
</feature>